<proteinExistence type="predicted"/>
<keyword evidence="1" id="KW-0548">Nucleotidyltransferase</keyword>
<dbReference type="PANTHER" id="PTHR48462:SF1">
    <property type="entry name" value="PROTEIN, PUTATIVE-RELATED"/>
    <property type="match status" value="1"/>
</dbReference>
<organism evidence="1">
    <name type="scientific">Tanacetum cinerariifolium</name>
    <name type="common">Dalmatian daisy</name>
    <name type="synonym">Chrysanthemum cinerariifolium</name>
    <dbReference type="NCBI Taxonomy" id="118510"/>
    <lineage>
        <taxon>Eukaryota</taxon>
        <taxon>Viridiplantae</taxon>
        <taxon>Streptophyta</taxon>
        <taxon>Embryophyta</taxon>
        <taxon>Tracheophyta</taxon>
        <taxon>Spermatophyta</taxon>
        <taxon>Magnoliopsida</taxon>
        <taxon>eudicotyledons</taxon>
        <taxon>Gunneridae</taxon>
        <taxon>Pentapetalae</taxon>
        <taxon>asterids</taxon>
        <taxon>campanulids</taxon>
        <taxon>Asterales</taxon>
        <taxon>Asteraceae</taxon>
        <taxon>Asteroideae</taxon>
        <taxon>Anthemideae</taxon>
        <taxon>Anthemidinae</taxon>
        <taxon>Tanacetum</taxon>
    </lineage>
</organism>
<feature type="non-terminal residue" evidence="1">
    <location>
        <position position="150"/>
    </location>
</feature>
<keyword evidence="1" id="KW-0808">Transferase</keyword>
<dbReference type="GO" id="GO:0003964">
    <property type="term" value="F:RNA-directed DNA polymerase activity"/>
    <property type="evidence" value="ECO:0007669"/>
    <property type="project" value="UniProtKB-KW"/>
</dbReference>
<comment type="caution">
    <text evidence="1">The sequence shown here is derived from an EMBL/GenBank/DDBJ whole genome shotgun (WGS) entry which is preliminary data.</text>
</comment>
<protein>
    <submittedName>
        <fullName evidence="1">Putative reverse transcriptase domain-containing protein</fullName>
    </submittedName>
</protein>
<keyword evidence="1" id="KW-0695">RNA-directed DNA polymerase</keyword>
<accession>A0A699KEH4</accession>
<evidence type="ECO:0000313" key="1">
    <source>
        <dbReference type="EMBL" id="GFA89077.1"/>
    </source>
</evidence>
<reference evidence="1" key="1">
    <citation type="journal article" date="2019" name="Sci. Rep.">
        <title>Draft genome of Tanacetum cinerariifolium, the natural source of mosquito coil.</title>
        <authorList>
            <person name="Yamashiro T."/>
            <person name="Shiraishi A."/>
            <person name="Satake H."/>
            <person name="Nakayama K."/>
        </authorList>
    </citation>
    <scope>NUCLEOTIDE SEQUENCE</scope>
</reference>
<gene>
    <name evidence="1" type="ORF">Tci_661049</name>
</gene>
<name>A0A699KEH4_TANCI</name>
<dbReference type="EMBL" id="BKCJ010508390">
    <property type="protein sequence ID" value="GFA89077.1"/>
    <property type="molecule type" value="Genomic_DNA"/>
</dbReference>
<dbReference type="AlphaFoldDB" id="A0A699KEH4"/>
<sequence>MHNLVHDILIDICFKIGIMVRKEAQMGFFSEDGKDLHPAGLLLFNLLKVKDACLDATCISPFAGMGATSWAFGVALHNAVEKKKRKYASLCEEDGYKFIPFAFFTFREFDTEVRLGSRGTWGVRVRLGSACVWLRCRIIAGEERATVNGG</sequence>
<dbReference type="PANTHER" id="PTHR48462">
    <property type="entry name" value="PROTEIN, PUTATIVE-RELATED"/>
    <property type="match status" value="1"/>
</dbReference>